<accession>A0ABP1PU55</accession>
<organism evidence="2 3">
    <name type="scientific">Orchesella dallaii</name>
    <dbReference type="NCBI Taxonomy" id="48710"/>
    <lineage>
        <taxon>Eukaryota</taxon>
        <taxon>Metazoa</taxon>
        <taxon>Ecdysozoa</taxon>
        <taxon>Arthropoda</taxon>
        <taxon>Hexapoda</taxon>
        <taxon>Collembola</taxon>
        <taxon>Entomobryomorpha</taxon>
        <taxon>Entomobryoidea</taxon>
        <taxon>Orchesellidae</taxon>
        <taxon>Orchesellinae</taxon>
        <taxon>Orchesella</taxon>
    </lineage>
</organism>
<keyword evidence="1" id="KW-1133">Transmembrane helix</keyword>
<dbReference type="EMBL" id="CAXLJM020000008">
    <property type="protein sequence ID" value="CAL8075518.1"/>
    <property type="molecule type" value="Genomic_DNA"/>
</dbReference>
<gene>
    <name evidence="2" type="ORF">ODALV1_LOCUS3201</name>
</gene>
<dbReference type="Proteomes" id="UP001642540">
    <property type="component" value="Unassembled WGS sequence"/>
</dbReference>
<evidence type="ECO:0000256" key="1">
    <source>
        <dbReference type="SAM" id="Phobius"/>
    </source>
</evidence>
<keyword evidence="1" id="KW-0812">Transmembrane</keyword>
<sequence>MKTIHILVFEVFLFSLCIPAGYMHYVKSFLTRDLIKGQSNRSQSSDVRFADEECESTSSFQYANYTGSPGLHEECQIDMNVMQELVGLILAARDLVTGAGLSSRAEISADDDCSQASNFQYRLTGNTLEMSEECEELVLNMKALLKNITMEIEGLLEWVIEDPGEYPGIIGGLQDRVRELNRRICDLKTEHDEELQKEKEKLNKQKDCFILLLNEKEKIIDGLKLSLDDERLKGMVSKLQAGLVPNAISDFLRMNNDSIIVPLIKNAYGPEYLEHIGLFAKILPHIHQRMMVYNTTYLEMGSNNHFITANIIILLKILKDEQDKSAPGFNEIFDNCITFSNTMLASWGNNIRSRNAERIQPMLDFGSPPTLTFAGRVFTETLPQILEVAYANQPNNAEALLEFTQRLRWNAQKYTAVTNLTAAFTKQEDKLRMAFKAKEIIANLDGPDGTSAEWEDLYEDVYKRSLDSNIRMVVWHTRCTLANPNGNFLTTSSRYEDFVNTQVTMTTTPSVASWWIIENFVEDNKYFFQIKSEYNKEYLGAHLSYEVDWSLNGKVVTSKSYGIDKRFNVWRISYEGAYSHEVLFRHEGRPGNLESTIINLRSSSNERSMYITLGCE</sequence>
<keyword evidence="1" id="KW-0472">Membrane</keyword>
<comment type="caution">
    <text evidence="2">The sequence shown here is derived from an EMBL/GenBank/DDBJ whole genome shotgun (WGS) entry which is preliminary data.</text>
</comment>
<name>A0ABP1PU55_9HEXA</name>
<feature type="transmembrane region" description="Helical" evidence="1">
    <location>
        <begin position="7"/>
        <end position="25"/>
    </location>
</feature>
<evidence type="ECO:0000313" key="2">
    <source>
        <dbReference type="EMBL" id="CAL8075518.1"/>
    </source>
</evidence>
<protein>
    <submittedName>
        <fullName evidence="2">Uncharacterized protein</fullName>
    </submittedName>
</protein>
<keyword evidence="3" id="KW-1185">Reference proteome</keyword>
<reference evidence="2 3" key="1">
    <citation type="submission" date="2024-08" db="EMBL/GenBank/DDBJ databases">
        <authorList>
            <person name="Cucini C."/>
            <person name="Frati F."/>
        </authorList>
    </citation>
    <scope>NUCLEOTIDE SEQUENCE [LARGE SCALE GENOMIC DNA]</scope>
</reference>
<proteinExistence type="predicted"/>
<evidence type="ECO:0000313" key="3">
    <source>
        <dbReference type="Proteomes" id="UP001642540"/>
    </source>
</evidence>